<feature type="compositionally biased region" description="Polar residues" evidence="2">
    <location>
        <begin position="41"/>
        <end position="57"/>
    </location>
</feature>
<dbReference type="CDD" id="cd00067">
    <property type="entry name" value="GAL4"/>
    <property type="match status" value="1"/>
</dbReference>
<dbReference type="SMART" id="SM00066">
    <property type="entry name" value="GAL4"/>
    <property type="match status" value="1"/>
</dbReference>
<dbReference type="Pfam" id="PF11951">
    <property type="entry name" value="Fungal_trans_2"/>
    <property type="match status" value="1"/>
</dbReference>
<evidence type="ECO:0000259" key="3">
    <source>
        <dbReference type="PROSITE" id="PS50048"/>
    </source>
</evidence>
<dbReference type="KEGG" id="bfu:BCIN_01g10170"/>
<dbReference type="AlphaFoldDB" id="A0A384J6Z8"/>
<evidence type="ECO:0000313" key="4">
    <source>
        <dbReference type="EMBL" id="ATZ46415.1"/>
    </source>
</evidence>
<dbReference type="InterPro" id="IPR036864">
    <property type="entry name" value="Zn2-C6_fun-type_DNA-bd_sf"/>
</dbReference>
<evidence type="ECO:0000256" key="2">
    <source>
        <dbReference type="SAM" id="MobiDB-lite"/>
    </source>
</evidence>
<proteinExistence type="predicted"/>
<dbReference type="PROSITE" id="PS00463">
    <property type="entry name" value="ZN2_CY6_FUNGAL_1"/>
    <property type="match status" value="1"/>
</dbReference>
<feature type="region of interest" description="Disordered" evidence="2">
    <location>
        <begin position="25"/>
        <end position="57"/>
    </location>
</feature>
<dbReference type="PANTHER" id="PTHR47784:SF5">
    <property type="entry name" value="STEROL UPTAKE CONTROL PROTEIN 2"/>
    <property type="match status" value="1"/>
</dbReference>
<organism evidence="4 5">
    <name type="scientific">Botryotinia fuckeliana (strain B05.10)</name>
    <name type="common">Noble rot fungus</name>
    <name type="synonym">Botrytis cinerea</name>
    <dbReference type="NCBI Taxonomy" id="332648"/>
    <lineage>
        <taxon>Eukaryota</taxon>
        <taxon>Fungi</taxon>
        <taxon>Dikarya</taxon>
        <taxon>Ascomycota</taxon>
        <taxon>Pezizomycotina</taxon>
        <taxon>Leotiomycetes</taxon>
        <taxon>Helotiales</taxon>
        <taxon>Sclerotiniaceae</taxon>
        <taxon>Botrytis</taxon>
    </lineage>
</organism>
<dbReference type="GO" id="GO:0008270">
    <property type="term" value="F:zinc ion binding"/>
    <property type="evidence" value="ECO:0007669"/>
    <property type="project" value="InterPro"/>
</dbReference>
<feature type="compositionally biased region" description="Basic and acidic residues" evidence="2">
    <location>
        <begin position="30"/>
        <end position="40"/>
    </location>
</feature>
<feature type="domain" description="Zn(2)-C6 fungal-type" evidence="3">
    <location>
        <begin position="74"/>
        <end position="104"/>
    </location>
</feature>
<evidence type="ECO:0000313" key="5">
    <source>
        <dbReference type="Proteomes" id="UP000001798"/>
    </source>
</evidence>
<dbReference type="EMBL" id="CP009805">
    <property type="protein sequence ID" value="ATZ46415.1"/>
    <property type="molecule type" value="Genomic_DNA"/>
</dbReference>
<reference evidence="4 5" key="3">
    <citation type="journal article" date="2017" name="Mol. Plant Pathol.">
        <title>A gapless genome sequence of the fungus Botrytis cinerea.</title>
        <authorList>
            <person name="Van Kan J.A."/>
            <person name="Stassen J.H."/>
            <person name="Mosbach A."/>
            <person name="Van Der Lee T.A."/>
            <person name="Faino L."/>
            <person name="Farmer A.D."/>
            <person name="Papasotiriou D.G."/>
            <person name="Zhou S."/>
            <person name="Seidl M.F."/>
            <person name="Cottam E."/>
            <person name="Edel D."/>
            <person name="Hahn M."/>
            <person name="Schwartz D.C."/>
            <person name="Dietrich R.A."/>
            <person name="Widdison S."/>
            <person name="Scalliet G."/>
        </authorList>
    </citation>
    <scope>NUCLEOTIDE SEQUENCE [LARGE SCALE GENOMIC DNA]</scope>
    <source>
        <strain evidence="4 5">B05.10</strain>
    </source>
</reference>
<dbReference type="GeneID" id="36393876"/>
<keyword evidence="1" id="KW-0539">Nucleus</keyword>
<dbReference type="GO" id="GO:0001228">
    <property type="term" value="F:DNA-binding transcription activator activity, RNA polymerase II-specific"/>
    <property type="evidence" value="ECO:0007669"/>
    <property type="project" value="TreeGrafter"/>
</dbReference>
<dbReference type="PANTHER" id="PTHR47784">
    <property type="entry name" value="STEROL UPTAKE CONTROL PROTEIN 2"/>
    <property type="match status" value="1"/>
</dbReference>
<dbReference type="InterPro" id="IPR021858">
    <property type="entry name" value="Fun_TF"/>
</dbReference>
<dbReference type="OrthoDB" id="3546279at2759"/>
<dbReference type="SUPFAM" id="SSF57701">
    <property type="entry name" value="Zn2/Cys6 DNA-binding domain"/>
    <property type="match status" value="1"/>
</dbReference>
<dbReference type="RefSeq" id="XP_024546658.1">
    <property type="nucleotide sequence ID" value="XM_024690888.1"/>
</dbReference>
<name>A0A384J6Z8_BOTFB</name>
<sequence length="469" mass="53588">MTSDHLTYFGTNMELPSSATSIADAVDTGSKPEEIPKASETDNNGTSNVWRSWTPGSESVKEPLKTFHRKTKTGCIRCRTRRVKCDESQPSCLKCERHGVECKYESTRSRKITESPDTENITAQELRTRFPETAERRLRELTLLHHYTTHTSRTVTLNNPANRDQAAIDIFTQTVPEIALTNEALLYSIYCISSLHLNDKTPSSNAEASTFTRDTSLVDAYTYLDMTLRLHRQDTHHLTPQNADAICLTSSNLRVCAFAMLQQRSLSPYTPPSEWIKITRGASMAFKAACQCISSRHVDANDEAQNRSVAWMFVKRMPVLADPVEMLDEQNAGMFIHLLRRSHSDWENEEWSEEIEKAYRSTICFLGYVYKHIEAKANPAVITRLLIGFPFFIEQRFVELVDEGKDRALALLGIIFALFVRVKNIWWIGLCGERETRGILGILGDEWRDVREEIAELIREGEMDIYEFI</sequence>
<dbReference type="PROSITE" id="PS50048">
    <property type="entry name" value="ZN2_CY6_FUNGAL_2"/>
    <property type="match status" value="1"/>
</dbReference>
<reference evidence="4 5" key="1">
    <citation type="journal article" date="2011" name="PLoS Genet.">
        <title>Genomic analysis of the necrotrophic fungal pathogens Sclerotinia sclerotiorum and Botrytis cinerea.</title>
        <authorList>
            <person name="Amselem J."/>
            <person name="Cuomo C.A."/>
            <person name="van Kan J.A."/>
            <person name="Viaud M."/>
            <person name="Benito E.P."/>
            <person name="Couloux A."/>
            <person name="Coutinho P.M."/>
            <person name="de Vries R.P."/>
            <person name="Dyer P.S."/>
            <person name="Fillinger S."/>
            <person name="Fournier E."/>
            <person name="Gout L."/>
            <person name="Hahn M."/>
            <person name="Kohn L."/>
            <person name="Lapalu N."/>
            <person name="Plummer K.M."/>
            <person name="Pradier J.M."/>
            <person name="Quevillon E."/>
            <person name="Sharon A."/>
            <person name="Simon A."/>
            <person name="ten Have A."/>
            <person name="Tudzynski B."/>
            <person name="Tudzynski P."/>
            <person name="Wincker P."/>
            <person name="Andrew M."/>
            <person name="Anthouard V."/>
            <person name="Beever R.E."/>
            <person name="Beffa R."/>
            <person name="Benoit I."/>
            <person name="Bouzid O."/>
            <person name="Brault B."/>
            <person name="Chen Z."/>
            <person name="Choquer M."/>
            <person name="Collemare J."/>
            <person name="Cotton P."/>
            <person name="Danchin E.G."/>
            <person name="Da Silva C."/>
            <person name="Gautier A."/>
            <person name="Giraud C."/>
            <person name="Giraud T."/>
            <person name="Gonzalez C."/>
            <person name="Grossetete S."/>
            <person name="Guldener U."/>
            <person name="Henrissat B."/>
            <person name="Howlett B.J."/>
            <person name="Kodira C."/>
            <person name="Kretschmer M."/>
            <person name="Lappartient A."/>
            <person name="Leroch M."/>
            <person name="Levis C."/>
            <person name="Mauceli E."/>
            <person name="Neuveglise C."/>
            <person name="Oeser B."/>
            <person name="Pearson M."/>
            <person name="Poulain J."/>
            <person name="Poussereau N."/>
            <person name="Quesneville H."/>
            <person name="Rascle C."/>
            <person name="Schumacher J."/>
            <person name="Segurens B."/>
            <person name="Sexton A."/>
            <person name="Silva E."/>
            <person name="Sirven C."/>
            <person name="Soanes D.M."/>
            <person name="Talbot N.J."/>
            <person name="Templeton M."/>
            <person name="Yandava C."/>
            <person name="Yarden O."/>
            <person name="Zeng Q."/>
            <person name="Rollins J.A."/>
            <person name="Lebrun M.H."/>
            <person name="Dickman M."/>
        </authorList>
    </citation>
    <scope>NUCLEOTIDE SEQUENCE [LARGE SCALE GENOMIC DNA]</scope>
    <source>
        <strain evidence="4 5">B05.10</strain>
    </source>
</reference>
<dbReference type="Proteomes" id="UP000001798">
    <property type="component" value="Chromosome 1"/>
</dbReference>
<accession>A0A384J6Z8</accession>
<dbReference type="InterPro" id="IPR001138">
    <property type="entry name" value="Zn2Cys6_DnaBD"/>
</dbReference>
<dbReference type="Pfam" id="PF00172">
    <property type="entry name" value="Zn_clus"/>
    <property type="match status" value="1"/>
</dbReference>
<protein>
    <recommendedName>
        <fullName evidence="3">Zn(2)-C6 fungal-type domain-containing protein</fullName>
    </recommendedName>
</protein>
<reference evidence="4 5" key="2">
    <citation type="journal article" date="2012" name="Eukaryot. Cell">
        <title>Genome update of Botrytis cinerea strains B05.10 and T4.</title>
        <authorList>
            <person name="Staats M."/>
            <person name="van Kan J.A."/>
        </authorList>
    </citation>
    <scope>NUCLEOTIDE SEQUENCE [LARGE SCALE GENOMIC DNA]</scope>
    <source>
        <strain evidence="4 5">B05.10</strain>
    </source>
</reference>
<keyword evidence="5" id="KW-1185">Reference proteome</keyword>
<dbReference type="Gene3D" id="4.10.240.10">
    <property type="entry name" value="Zn(2)-C6 fungal-type DNA-binding domain"/>
    <property type="match status" value="1"/>
</dbReference>
<dbReference type="VEuPathDB" id="FungiDB:Bcin01g10170"/>
<dbReference type="InterPro" id="IPR053157">
    <property type="entry name" value="Sterol_Uptake_Regulator"/>
</dbReference>
<gene>
    <name evidence="4" type="ORF">BCIN_01g10170</name>
</gene>
<evidence type="ECO:0000256" key="1">
    <source>
        <dbReference type="ARBA" id="ARBA00023242"/>
    </source>
</evidence>